<dbReference type="Proteomes" id="UP001499947">
    <property type="component" value="Unassembled WGS sequence"/>
</dbReference>
<reference evidence="3 4" key="1">
    <citation type="journal article" date="2019" name="Int. J. Syst. Evol. Microbiol.">
        <title>The Global Catalogue of Microorganisms (GCM) 10K type strain sequencing project: providing services to taxonomists for standard genome sequencing and annotation.</title>
        <authorList>
            <consortium name="The Broad Institute Genomics Platform"/>
            <consortium name="The Broad Institute Genome Sequencing Center for Infectious Disease"/>
            <person name="Wu L."/>
            <person name="Ma J."/>
        </authorList>
    </citation>
    <scope>NUCLEOTIDE SEQUENCE [LARGE SCALE GENOMIC DNA]</scope>
    <source>
        <strain evidence="3 4">JCM 13244</strain>
    </source>
</reference>
<keyword evidence="2" id="KW-1133">Transmembrane helix</keyword>
<keyword evidence="4" id="KW-1185">Reference proteome</keyword>
<evidence type="ECO:0000256" key="1">
    <source>
        <dbReference type="SAM" id="MobiDB-lite"/>
    </source>
</evidence>
<comment type="caution">
    <text evidence="3">The sequence shown here is derived from an EMBL/GenBank/DDBJ whole genome shotgun (WGS) entry which is preliminary data.</text>
</comment>
<keyword evidence="2" id="KW-0472">Membrane</keyword>
<dbReference type="EMBL" id="BAAALR010000060">
    <property type="protein sequence ID" value="GAA1704401.1"/>
    <property type="molecule type" value="Genomic_DNA"/>
</dbReference>
<protein>
    <submittedName>
        <fullName evidence="3">Uncharacterized protein</fullName>
    </submittedName>
</protein>
<evidence type="ECO:0000313" key="4">
    <source>
        <dbReference type="Proteomes" id="UP001499947"/>
    </source>
</evidence>
<feature type="region of interest" description="Disordered" evidence="1">
    <location>
        <begin position="122"/>
        <end position="149"/>
    </location>
</feature>
<feature type="transmembrane region" description="Helical" evidence="2">
    <location>
        <begin position="35"/>
        <end position="55"/>
    </location>
</feature>
<organism evidence="3 4">
    <name type="scientific">Streptomyces yatensis</name>
    <dbReference type="NCBI Taxonomy" id="155177"/>
    <lineage>
        <taxon>Bacteria</taxon>
        <taxon>Bacillati</taxon>
        <taxon>Actinomycetota</taxon>
        <taxon>Actinomycetes</taxon>
        <taxon>Kitasatosporales</taxon>
        <taxon>Streptomycetaceae</taxon>
        <taxon>Streptomyces</taxon>
        <taxon>Streptomyces violaceusniger group</taxon>
    </lineage>
</organism>
<evidence type="ECO:0000313" key="3">
    <source>
        <dbReference type="EMBL" id="GAA1704401.1"/>
    </source>
</evidence>
<sequence length="149" mass="14201">MTHVMGTRRPARTVEGVITDRDISPASGIGPSMSVAVAVCALLVAVVLTGAALAAPGSGLGVRTEGVATDVGAPTGVETATGVGGATDAKAPTGVGAAPGGPARAIIPAGFGVEFGVGFRPPRASASGTPARTGLPPAATAVPPPCRSR</sequence>
<gene>
    <name evidence="3" type="ORF">GCM10009680_51530</name>
</gene>
<accession>A0ABN2IG65</accession>
<evidence type="ECO:0000256" key="2">
    <source>
        <dbReference type="SAM" id="Phobius"/>
    </source>
</evidence>
<proteinExistence type="predicted"/>
<keyword evidence="2" id="KW-0812">Transmembrane</keyword>
<name>A0ABN2IG65_9ACTN</name>